<accession>A0A2W5DUT8</accession>
<feature type="domain" description="Flagellar hook-associated protein 2 C-terminal" evidence="7">
    <location>
        <begin position="227"/>
        <end position="441"/>
    </location>
</feature>
<dbReference type="Pfam" id="PF02465">
    <property type="entry name" value="FliD_N"/>
    <property type="match status" value="1"/>
</dbReference>
<feature type="domain" description="Flagellar hook-associated protein 2 N-terminal" evidence="6">
    <location>
        <begin position="5"/>
        <end position="103"/>
    </location>
</feature>
<keyword evidence="4 5" id="KW-0975">Bacterial flagellum</keyword>
<dbReference type="InterPro" id="IPR040026">
    <property type="entry name" value="FliD"/>
</dbReference>
<comment type="subcellular location">
    <subcellularLocation>
        <location evidence="5">Secreted</location>
    </subcellularLocation>
    <subcellularLocation>
        <location evidence="5">Bacterial flagellum</location>
    </subcellularLocation>
</comment>
<keyword evidence="8" id="KW-0966">Cell projection</keyword>
<dbReference type="PROSITE" id="PS00018">
    <property type="entry name" value="EF_HAND_1"/>
    <property type="match status" value="1"/>
</dbReference>
<evidence type="ECO:0000313" key="9">
    <source>
        <dbReference type="Proteomes" id="UP000249633"/>
    </source>
</evidence>
<evidence type="ECO:0000256" key="3">
    <source>
        <dbReference type="ARBA" id="ARBA00023054"/>
    </source>
</evidence>
<keyword evidence="8" id="KW-0969">Cilium</keyword>
<evidence type="ECO:0000256" key="1">
    <source>
        <dbReference type="ARBA" id="ARBA00009764"/>
    </source>
</evidence>
<dbReference type="Pfam" id="PF07195">
    <property type="entry name" value="FliD_C"/>
    <property type="match status" value="1"/>
</dbReference>
<evidence type="ECO:0000256" key="5">
    <source>
        <dbReference type="RuleBase" id="RU362066"/>
    </source>
</evidence>
<evidence type="ECO:0000259" key="7">
    <source>
        <dbReference type="Pfam" id="PF07195"/>
    </source>
</evidence>
<dbReference type="AlphaFoldDB" id="A0A2W5DUT8"/>
<dbReference type="GO" id="GO:0007155">
    <property type="term" value="P:cell adhesion"/>
    <property type="evidence" value="ECO:0007669"/>
    <property type="project" value="InterPro"/>
</dbReference>
<dbReference type="Proteomes" id="UP000249633">
    <property type="component" value="Unassembled WGS sequence"/>
</dbReference>
<organism evidence="8 9">
    <name type="scientific">Roseateles depolymerans</name>
    <dbReference type="NCBI Taxonomy" id="76731"/>
    <lineage>
        <taxon>Bacteria</taxon>
        <taxon>Pseudomonadati</taxon>
        <taxon>Pseudomonadota</taxon>
        <taxon>Betaproteobacteria</taxon>
        <taxon>Burkholderiales</taxon>
        <taxon>Sphaerotilaceae</taxon>
        <taxon>Roseateles</taxon>
    </lineage>
</organism>
<dbReference type="GO" id="GO:0005576">
    <property type="term" value="C:extracellular region"/>
    <property type="evidence" value="ECO:0007669"/>
    <property type="project" value="UniProtKB-SubCell"/>
</dbReference>
<protein>
    <recommendedName>
        <fullName evidence="5">Flagellar hook-associated protein 2</fullName>
        <shortName evidence="5">HAP2</shortName>
    </recommendedName>
    <alternativeName>
        <fullName evidence="5">Flagellar cap protein</fullName>
    </alternativeName>
</protein>
<comment type="similarity">
    <text evidence="1 5">Belongs to the FliD family.</text>
</comment>
<dbReference type="PANTHER" id="PTHR30288:SF0">
    <property type="entry name" value="FLAGELLAR HOOK-ASSOCIATED PROTEIN 2"/>
    <property type="match status" value="1"/>
</dbReference>
<evidence type="ECO:0000259" key="6">
    <source>
        <dbReference type="Pfam" id="PF02465"/>
    </source>
</evidence>
<dbReference type="GO" id="GO:0009424">
    <property type="term" value="C:bacterial-type flagellum hook"/>
    <property type="evidence" value="ECO:0007669"/>
    <property type="project" value="UniProtKB-UniRule"/>
</dbReference>
<dbReference type="InterPro" id="IPR003481">
    <property type="entry name" value="FliD_N"/>
</dbReference>
<reference evidence="8 9" key="1">
    <citation type="submission" date="2017-08" db="EMBL/GenBank/DDBJ databases">
        <title>Infants hospitalized years apart are colonized by the same room-sourced microbial strains.</title>
        <authorList>
            <person name="Brooks B."/>
            <person name="Olm M.R."/>
            <person name="Firek B.A."/>
            <person name="Baker R."/>
            <person name="Thomas B.C."/>
            <person name="Morowitz M.J."/>
            <person name="Banfield J.F."/>
        </authorList>
    </citation>
    <scope>NUCLEOTIDE SEQUENCE [LARGE SCALE GENOMIC DNA]</scope>
    <source>
        <strain evidence="8">S2_012_000_R2_81</strain>
    </source>
</reference>
<keyword evidence="3" id="KW-0175">Coiled coil</keyword>
<comment type="function">
    <text evidence="5">Required for morphogenesis and for the elongation of the flagellar filament by facilitating polymerization of the flagellin monomers at the tip of growing filament. Forms a capping structure, which prevents flagellin subunits (transported through the central channel of the flagellum) from leaking out without polymerization at the distal end.</text>
</comment>
<proteinExistence type="inferred from homology"/>
<evidence type="ECO:0000256" key="4">
    <source>
        <dbReference type="ARBA" id="ARBA00023143"/>
    </source>
</evidence>
<dbReference type="EMBL" id="QFOD01000002">
    <property type="protein sequence ID" value="PZP35661.1"/>
    <property type="molecule type" value="Genomic_DNA"/>
</dbReference>
<comment type="subunit">
    <text evidence="2 5">Homopentamer.</text>
</comment>
<keyword evidence="5" id="KW-0964">Secreted</keyword>
<dbReference type="InterPro" id="IPR010809">
    <property type="entry name" value="FliD_C"/>
</dbReference>
<comment type="caution">
    <text evidence="8">The sequence shown here is derived from an EMBL/GenBank/DDBJ whole genome shotgun (WGS) entry which is preliminary data.</text>
</comment>
<gene>
    <name evidence="8" type="ORF">DI603_02475</name>
</gene>
<dbReference type="GO" id="GO:0009421">
    <property type="term" value="C:bacterial-type flagellum filament cap"/>
    <property type="evidence" value="ECO:0007669"/>
    <property type="project" value="InterPro"/>
</dbReference>
<sequence length="451" mass="46457">MSSTSLDPTTLAQQLATAYTQPTQTLLDTQTKAAQAQSTGLTSLQSALNAFKTALNALASKPGQSVTQYSATASESGYFTATTTSSAQPISTPLYVEQVATTHQIAYQDLPAVPAGPGSMSVSFGNGTNLSVDLASADTDGDGTLSQAEIARAINTSAAGQVTAMVVTVGGSTQLMLTSGSSGDGGKITSVTSTVAALNTVLTDPTKKKELVAAQDAIVWLGAQGTGTRLQQASNTVTAIAGVSITLTKAQTAGASPLTLTVARDDTATTAKLQNFIDAYNKLETSLDSLTAVSTNGSTAGAFANDSGVRALKDSLANLLRKDYGSSNLRTLGVSIDRAGQLSVDSSKLTKALTANSLALNDVLGSAALSAPSGLLGASSQLLDRWTNSTSGQIKQRQDSVQSQQKSIADRQTKLQAQYTSAYNRYLLQFTQLQQLQTQMSQTSSIFSSLS</sequence>
<keyword evidence="8" id="KW-0282">Flagellum</keyword>
<evidence type="ECO:0000313" key="8">
    <source>
        <dbReference type="EMBL" id="PZP35661.1"/>
    </source>
</evidence>
<name>A0A2W5DUT8_9BURK</name>
<evidence type="ECO:0000256" key="2">
    <source>
        <dbReference type="ARBA" id="ARBA00011255"/>
    </source>
</evidence>
<dbReference type="PANTHER" id="PTHR30288">
    <property type="entry name" value="FLAGELLAR CAP/ASSEMBLY PROTEIN FLID"/>
    <property type="match status" value="1"/>
</dbReference>
<dbReference type="InterPro" id="IPR018247">
    <property type="entry name" value="EF_Hand_1_Ca_BS"/>
</dbReference>